<proteinExistence type="predicted"/>
<keyword evidence="1" id="KW-1133">Transmembrane helix</keyword>
<comment type="caution">
    <text evidence="2">The sequence shown here is derived from an EMBL/GenBank/DDBJ whole genome shotgun (WGS) entry which is preliminary data.</text>
</comment>
<feature type="transmembrane region" description="Helical" evidence="1">
    <location>
        <begin position="87"/>
        <end position="106"/>
    </location>
</feature>
<keyword evidence="1" id="KW-0472">Membrane</keyword>
<dbReference type="Pfam" id="PF06966">
    <property type="entry name" value="DUF1295"/>
    <property type="match status" value="1"/>
</dbReference>
<keyword evidence="3" id="KW-1185">Reference proteome</keyword>
<evidence type="ECO:0000313" key="3">
    <source>
        <dbReference type="Proteomes" id="UP000325081"/>
    </source>
</evidence>
<dbReference type="EMBL" id="BKCP01004849">
    <property type="protein sequence ID" value="GER33983.1"/>
    <property type="molecule type" value="Genomic_DNA"/>
</dbReference>
<dbReference type="PROSITE" id="PS50244">
    <property type="entry name" value="S5A_REDUCTASE"/>
    <property type="match status" value="1"/>
</dbReference>
<evidence type="ECO:0000256" key="1">
    <source>
        <dbReference type="SAM" id="Phobius"/>
    </source>
</evidence>
<reference evidence="3" key="1">
    <citation type="journal article" date="2019" name="Curr. Biol.">
        <title>Genome Sequence of Striga asiatica Provides Insight into the Evolution of Plant Parasitism.</title>
        <authorList>
            <person name="Yoshida S."/>
            <person name="Kim S."/>
            <person name="Wafula E.K."/>
            <person name="Tanskanen J."/>
            <person name="Kim Y.M."/>
            <person name="Honaas L."/>
            <person name="Yang Z."/>
            <person name="Spallek T."/>
            <person name="Conn C.E."/>
            <person name="Ichihashi Y."/>
            <person name="Cheong K."/>
            <person name="Cui S."/>
            <person name="Der J.P."/>
            <person name="Gundlach H."/>
            <person name="Jiao Y."/>
            <person name="Hori C."/>
            <person name="Ishida J.K."/>
            <person name="Kasahara H."/>
            <person name="Kiba T."/>
            <person name="Kim M.S."/>
            <person name="Koo N."/>
            <person name="Laohavisit A."/>
            <person name="Lee Y.H."/>
            <person name="Lumba S."/>
            <person name="McCourt P."/>
            <person name="Mortimer J.C."/>
            <person name="Mutuku J.M."/>
            <person name="Nomura T."/>
            <person name="Sasaki-Sekimoto Y."/>
            <person name="Seto Y."/>
            <person name="Wang Y."/>
            <person name="Wakatake T."/>
            <person name="Sakakibara H."/>
            <person name="Demura T."/>
            <person name="Yamaguchi S."/>
            <person name="Yoneyama K."/>
            <person name="Manabe R.I."/>
            <person name="Nelson D.C."/>
            <person name="Schulman A.H."/>
            <person name="Timko M.P."/>
            <person name="dePamphilis C.W."/>
            <person name="Choi D."/>
            <person name="Shirasu K."/>
        </authorList>
    </citation>
    <scope>NUCLEOTIDE SEQUENCE [LARGE SCALE GENOMIC DNA]</scope>
    <source>
        <strain evidence="3">cv. UVA1</strain>
    </source>
</reference>
<keyword evidence="1" id="KW-0812">Transmembrane</keyword>
<evidence type="ECO:0000313" key="2">
    <source>
        <dbReference type="EMBL" id="GER33983.1"/>
    </source>
</evidence>
<feature type="transmembrane region" description="Helical" evidence="1">
    <location>
        <begin position="158"/>
        <end position="181"/>
    </location>
</feature>
<dbReference type="Proteomes" id="UP000325081">
    <property type="component" value="Unassembled WGS sequence"/>
</dbReference>
<dbReference type="Gene3D" id="1.20.120.1630">
    <property type="match status" value="1"/>
</dbReference>
<feature type="transmembrane region" description="Helical" evidence="1">
    <location>
        <begin position="193"/>
        <end position="212"/>
    </location>
</feature>
<dbReference type="InterPro" id="IPR010721">
    <property type="entry name" value="UstE-like"/>
</dbReference>
<sequence length="329" mass="38975">MASLSINTRSKNLRNAAIALLAPVPSILFYLSFLRLTSAADADSLSLLWSWCRRHPFLLANALFFLNVDLLFWAVGQLQSSHWMIDLYWTVIPVLLVHYFASHPLAECNPWRSRIVILLTWVWSARLTHSYFRREKWQWGAREDWRFSDMRRQYGGNWWWASFFAVYLSQQVFLMGICLPLYVVHSKDGQMNLWDVIATLICLTGVTIAYFADTQLHEFVTRNEKLKNLDKPLVPNLDRGLWWYSRHPNYFGEQLWWWGLALFAWNLDLGWCFMGALINSLCLAYVTILVEDRMLKQEYRAEAYRTYQKTTSVWIPWFKKSLSDKEKET</sequence>
<dbReference type="AlphaFoldDB" id="A0A5A7PM90"/>
<dbReference type="OrthoDB" id="201504at2759"/>
<accession>A0A5A7PM90</accession>
<organism evidence="2 3">
    <name type="scientific">Striga asiatica</name>
    <name type="common">Asiatic witchweed</name>
    <name type="synonym">Buchnera asiatica</name>
    <dbReference type="NCBI Taxonomy" id="4170"/>
    <lineage>
        <taxon>Eukaryota</taxon>
        <taxon>Viridiplantae</taxon>
        <taxon>Streptophyta</taxon>
        <taxon>Embryophyta</taxon>
        <taxon>Tracheophyta</taxon>
        <taxon>Spermatophyta</taxon>
        <taxon>Magnoliopsida</taxon>
        <taxon>eudicotyledons</taxon>
        <taxon>Gunneridae</taxon>
        <taxon>Pentapetalae</taxon>
        <taxon>asterids</taxon>
        <taxon>lamiids</taxon>
        <taxon>Lamiales</taxon>
        <taxon>Orobanchaceae</taxon>
        <taxon>Buchnereae</taxon>
        <taxon>Striga</taxon>
    </lineage>
</organism>
<feature type="transmembrane region" description="Helical" evidence="1">
    <location>
        <begin position="255"/>
        <end position="288"/>
    </location>
</feature>
<gene>
    <name evidence="2" type="ORF">STAS_10167</name>
</gene>
<dbReference type="PANTHER" id="PTHR32251:SF23">
    <property type="entry name" value="3-OXO-5-ALPHA-STEROID 4-DEHYDROGENASE (DUF1295)"/>
    <property type="match status" value="1"/>
</dbReference>
<protein>
    <submittedName>
        <fullName evidence="2">Uncharacterized protein</fullName>
    </submittedName>
</protein>
<feature type="transmembrane region" description="Helical" evidence="1">
    <location>
        <begin position="55"/>
        <end position="75"/>
    </location>
</feature>
<dbReference type="GO" id="GO:0016020">
    <property type="term" value="C:membrane"/>
    <property type="evidence" value="ECO:0007669"/>
    <property type="project" value="TreeGrafter"/>
</dbReference>
<name>A0A5A7PM90_STRAF</name>
<dbReference type="PANTHER" id="PTHR32251">
    <property type="entry name" value="3-OXO-5-ALPHA-STEROID 4-DEHYDROGENASE"/>
    <property type="match status" value="1"/>
</dbReference>